<feature type="compositionally biased region" description="Polar residues" evidence="1">
    <location>
        <begin position="110"/>
        <end position="120"/>
    </location>
</feature>
<evidence type="ECO:0000256" key="1">
    <source>
        <dbReference type="SAM" id="MobiDB-lite"/>
    </source>
</evidence>
<evidence type="ECO:0000313" key="3">
    <source>
        <dbReference type="Proteomes" id="UP000245252"/>
    </source>
</evidence>
<proteinExistence type="predicted"/>
<reference evidence="2 3" key="1">
    <citation type="submission" date="2018-05" db="EMBL/GenBank/DDBJ databases">
        <title>The draft genome of strain NS-104.</title>
        <authorList>
            <person name="Hang P."/>
            <person name="Jiang J."/>
        </authorList>
    </citation>
    <scope>NUCLEOTIDE SEQUENCE [LARGE SCALE GENOMIC DNA]</scope>
    <source>
        <strain evidence="2 3">NS-104</strain>
    </source>
</reference>
<protein>
    <submittedName>
        <fullName evidence="2">Uncharacterized protein</fullName>
    </submittedName>
</protein>
<comment type="caution">
    <text evidence="2">The sequence shown here is derived from an EMBL/GenBank/DDBJ whole genome shotgun (WGS) entry which is preliminary data.</text>
</comment>
<dbReference type="AlphaFoldDB" id="A0A2U2DKX6"/>
<dbReference type="RefSeq" id="WP_109460754.1">
    <property type="nucleotide sequence ID" value="NZ_QFBC01000013.1"/>
</dbReference>
<organism evidence="2 3">
    <name type="scientific">Metarhizobium album</name>
    <dbReference type="NCBI Taxonomy" id="2182425"/>
    <lineage>
        <taxon>Bacteria</taxon>
        <taxon>Pseudomonadati</taxon>
        <taxon>Pseudomonadota</taxon>
        <taxon>Alphaproteobacteria</taxon>
        <taxon>Hyphomicrobiales</taxon>
        <taxon>Rhizobiaceae</taxon>
        <taxon>Metarhizobium</taxon>
    </lineage>
</organism>
<keyword evidence="3" id="KW-1185">Reference proteome</keyword>
<accession>A0A2U2DKX6</accession>
<gene>
    <name evidence="2" type="ORF">DEM27_23910</name>
</gene>
<name>A0A2U2DKX6_9HYPH</name>
<dbReference type="EMBL" id="QFBC01000013">
    <property type="protein sequence ID" value="PWE53958.1"/>
    <property type="molecule type" value="Genomic_DNA"/>
</dbReference>
<dbReference type="OrthoDB" id="8101404at2"/>
<feature type="region of interest" description="Disordered" evidence="1">
    <location>
        <begin position="63"/>
        <end position="131"/>
    </location>
</feature>
<evidence type="ECO:0000313" key="2">
    <source>
        <dbReference type="EMBL" id="PWE53958.1"/>
    </source>
</evidence>
<dbReference type="Proteomes" id="UP000245252">
    <property type="component" value="Unassembled WGS sequence"/>
</dbReference>
<sequence>MDVICKQVHDEKTAVTVEFVGDGGDVISVQMKKSEQSEVDRQNAVTKAKALMVQVAAFEGEETSSRIEDCPEDESPAVVSLRKEQEVQASTSPEEQLEEGLDGTFPASDPVSTTVSSIPTGRTDANDENVA</sequence>